<evidence type="ECO:0000313" key="5">
    <source>
        <dbReference type="Proteomes" id="UP000038010"/>
    </source>
</evidence>
<dbReference type="EMBL" id="LFJN01000008">
    <property type="protein sequence ID" value="KPI41972.1"/>
    <property type="molecule type" value="Genomic_DNA"/>
</dbReference>
<dbReference type="PIRSF" id="PIRSF000137">
    <property type="entry name" value="Alcohol_oxidase"/>
    <property type="match status" value="1"/>
</dbReference>
<comment type="caution">
    <text evidence="4">The sequence shown here is derived from an EMBL/GenBank/DDBJ whole genome shotgun (WGS) entry which is preliminary data.</text>
</comment>
<comment type="cofactor">
    <cofactor evidence="2">
        <name>FAD</name>
        <dbReference type="ChEBI" id="CHEBI:57692"/>
    </cofactor>
</comment>
<dbReference type="SUPFAM" id="SSF54373">
    <property type="entry name" value="FAD-linked reductases, C-terminal domain"/>
    <property type="match status" value="1"/>
</dbReference>
<dbReference type="Proteomes" id="UP000038010">
    <property type="component" value="Unassembled WGS sequence"/>
</dbReference>
<name>A0A0N1HT18_9EURO</name>
<feature type="binding site" evidence="2">
    <location>
        <begin position="545"/>
        <end position="546"/>
    </location>
    <ligand>
        <name>FAD</name>
        <dbReference type="ChEBI" id="CHEBI:57692"/>
    </ligand>
</feature>
<dbReference type="SUPFAM" id="SSF51905">
    <property type="entry name" value="FAD/NAD(P)-binding domain"/>
    <property type="match status" value="1"/>
</dbReference>
<evidence type="ECO:0000313" key="4">
    <source>
        <dbReference type="EMBL" id="KPI41972.1"/>
    </source>
</evidence>
<dbReference type="PROSITE" id="PS00624">
    <property type="entry name" value="GMC_OXRED_2"/>
    <property type="match status" value="1"/>
</dbReference>
<dbReference type="GeneID" id="28737585"/>
<proteinExistence type="inferred from homology"/>
<dbReference type="Pfam" id="PF00732">
    <property type="entry name" value="GMC_oxred_N"/>
    <property type="match status" value="1"/>
</dbReference>
<dbReference type="InterPro" id="IPR012132">
    <property type="entry name" value="GMC_OxRdtase"/>
</dbReference>
<feature type="binding site" evidence="2">
    <location>
        <position position="234"/>
    </location>
    <ligand>
        <name>FAD</name>
        <dbReference type="ChEBI" id="CHEBI:57692"/>
    </ligand>
</feature>
<dbReference type="VEuPathDB" id="FungiDB:AB675_5492"/>
<keyword evidence="2" id="KW-0285">Flavoprotein</keyword>
<evidence type="ECO:0000259" key="3">
    <source>
        <dbReference type="PROSITE" id="PS00624"/>
    </source>
</evidence>
<dbReference type="Pfam" id="PF05199">
    <property type="entry name" value="GMC_oxred_C"/>
    <property type="match status" value="1"/>
</dbReference>
<dbReference type="RefSeq" id="XP_018001935.1">
    <property type="nucleotide sequence ID" value="XM_018145705.1"/>
</dbReference>
<dbReference type="PANTHER" id="PTHR11552">
    <property type="entry name" value="GLUCOSE-METHANOL-CHOLINE GMC OXIDOREDUCTASE"/>
    <property type="match status" value="1"/>
</dbReference>
<evidence type="ECO:0000256" key="2">
    <source>
        <dbReference type="PIRSR" id="PIRSR000137-2"/>
    </source>
</evidence>
<dbReference type="Gene3D" id="3.30.560.10">
    <property type="entry name" value="Glucose Oxidase, domain 3"/>
    <property type="match status" value="1"/>
</dbReference>
<dbReference type="InterPro" id="IPR000172">
    <property type="entry name" value="GMC_OxRdtase_N"/>
</dbReference>
<dbReference type="AlphaFoldDB" id="A0A0N1HT18"/>
<dbReference type="OrthoDB" id="269227at2759"/>
<dbReference type="InterPro" id="IPR007867">
    <property type="entry name" value="GMC_OxRtase_C"/>
</dbReference>
<organism evidence="4 5">
    <name type="scientific">Cyphellophora attinorum</name>
    <dbReference type="NCBI Taxonomy" id="1664694"/>
    <lineage>
        <taxon>Eukaryota</taxon>
        <taxon>Fungi</taxon>
        <taxon>Dikarya</taxon>
        <taxon>Ascomycota</taxon>
        <taxon>Pezizomycotina</taxon>
        <taxon>Eurotiomycetes</taxon>
        <taxon>Chaetothyriomycetidae</taxon>
        <taxon>Chaetothyriales</taxon>
        <taxon>Cyphellophoraceae</taxon>
        <taxon>Cyphellophora</taxon>
    </lineage>
</organism>
<comment type="similarity">
    <text evidence="1">Belongs to the GMC oxidoreductase family.</text>
</comment>
<dbReference type="InterPro" id="IPR036188">
    <property type="entry name" value="FAD/NAD-bd_sf"/>
</dbReference>
<dbReference type="STRING" id="1664694.A0A0N1HT18"/>
<accession>A0A0N1HT18</accession>
<evidence type="ECO:0000256" key="1">
    <source>
        <dbReference type="ARBA" id="ARBA00010790"/>
    </source>
</evidence>
<reference evidence="4 5" key="1">
    <citation type="submission" date="2015-06" db="EMBL/GenBank/DDBJ databases">
        <title>Draft genome of the ant-associated black yeast Phialophora attae CBS 131958.</title>
        <authorList>
            <person name="Moreno L.F."/>
            <person name="Stielow B.J."/>
            <person name="de Hoog S."/>
            <person name="Vicente V.A."/>
            <person name="Weiss V.A."/>
            <person name="de Vries M."/>
            <person name="Cruz L.M."/>
            <person name="Souza E.M."/>
        </authorList>
    </citation>
    <scope>NUCLEOTIDE SEQUENCE [LARGE SCALE GENOMIC DNA]</scope>
    <source>
        <strain evidence="4 5">CBS 131958</strain>
    </source>
</reference>
<dbReference type="GO" id="GO:0050660">
    <property type="term" value="F:flavin adenine dinucleotide binding"/>
    <property type="evidence" value="ECO:0007669"/>
    <property type="project" value="InterPro"/>
</dbReference>
<protein>
    <submittedName>
        <fullName evidence="4">Alcohol oxidase</fullName>
    </submittedName>
</protein>
<gene>
    <name evidence="4" type="ORF">AB675_5492</name>
</gene>
<feature type="domain" description="Glucose-methanol-choline oxidoreductase N-terminal" evidence="3">
    <location>
        <begin position="282"/>
        <end position="296"/>
    </location>
</feature>
<keyword evidence="2" id="KW-0274">FAD</keyword>
<dbReference type="PANTHER" id="PTHR11552:SF78">
    <property type="entry name" value="GLUCOSE-METHANOL-CHOLINE OXIDOREDUCTASE N-TERMINAL DOMAIN-CONTAINING PROTEIN"/>
    <property type="match status" value="1"/>
</dbReference>
<sequence length="618" mass="67814">MPIGTTLQQGLDEFDVIVAGGGSAGCVVAGRLAAADPDLKVLLIEGGENNQSVENVVNPAFFPQHMMPTSTTAIFHKANMSKELGRQPIVQTGGILGGGSSVNLMLYTRGQRSDYDSWNMPGWSTDELMPYFQKIETYHGRGHKAIHGYEGPLQITRGPFLATNSQDDFIQSCEKQGIPKKPDMQDFDTANGTERWMRTVSTDGKRQDAAHTYIHPLLADGKHPNLHVLCQKKVVRVLFDGKRASGVEFIPNPQYQPTESFAPVQPAPQVVRARKQVVLSAGALGTSPILERSGIGSKAVLEKAGVPLLVDLPGVGHDYQDHHLCFWAYRTNLAPNETLDGLWSGRYPAEKAFAKKDPILGWNACDVSAKVRPTESEVAKLSSKFQELWKRDWSKVPDRPVVIFTLVSAFTGDPSLVEPGQYASIASYTTYPYSRGHVHIKGPNWQDDLDFDAGFFSGENGDFDIQQHIWAYKKQREILRRTSLYRGELEFGHPKFPDNSVAKAVNLSGQQKSLSETEEVKDLVYTAEDDAAIEQHLRENVATTWHSLGTAKLAPRDEMGVVDEDLDVYGVGGLKVADLSIVPKNVAANTNNTALMIGEKCASLILEELGLKDGAISS</sequence>
<dbReference type="GO" id="GO:0016614">
    <property type="term" value="F:oxidoreductase activity, acting on CH-OH group of donors"/>
    <property type="evidence" value="ECO:0007669"/>
    <property type="project" value="InterPro"/>
</dbReference>
<keyword evidence="5" id="KW-1185">Reference proteome</keyword>
<dbReference type="Gene3D" id="3.50.50.60">
    <property type="entry name" value="FAD/NAD(P)-binding domain"/>
    <property type="match status" value="1"/>
</dbReference>